<name>A0A4U1GHM4_9SPHI</name>
<feature type="transmembrane region" description="Helical" evidence="5">
    <location>
        <begin position="54"/>
        <end position="77"/>
    </location>
</feature>
<comment type="caution">
    <text evidence="6">The sequence shown here is derived from an EMBL/GenBank/DDBJ whole genome shotgun (WGS) entry which is preliminary data.</text>
</comment>
<evidence type="ECO:0000256" key="4">
    <source>
        <dbReference type="ARBA" id="ARBA00023136"/>
    </source>
</evidence>
<feature type="transmembrane region" description="Helical" evidence="5">
    <location>
        <begin position="83"/>
        <end position="107"/>
    </location>
</feature>
<dbReference type="RefSeq" id="WP_136879375.1">
    <property type="nucleotide sequence ID" value="NZ_SWDX01000002.1"/>
</dbReference>
<keyword evidence="3 5" id="KW-1133">Transmembrane helix</keyword>
<keyword evidence="4 5" id="KW-0472">Membrane</keyword>
<dbReference type="InterPro" id="IPR019109">
    <property type="entry name" value="MamF_MmsF"/>
</dbReference>
<protein>
    <recommendedName>
        <fullName evidence="8">DUF4870 domain-containing protein</fullName>
    </recommendedName>
</protein>
<proteinExistence type="predicted"/>
<reference evidence="6 7" key="1">
    <citation type="submission" date="2019-04" db="EMBL/GenBank/DDBJ databases">
        <title>Pedobacter sp. RP-1-16 sp. nov., isolated from Arctic soil.</title>
        <authorList>
            <person name="Dahal R.H."/>
            <person name="Kim D.-U."/>
        </authorList>
    </citation>
    <scope>NUCLEOTIDE SEQUENCE [LARGE SCALE GENOMIC DNA]</scope>
    <source>
        <strain evidence="6 7">RP-1-16</strain>
    </source>
</reference>
<dbReference type="Pfam" id="PF09685">
    <property type="entry name" value="MamF_MmsF"/>
    <property type="match status" value="1"/>
</dbReference>
<keyword evidence="2 5" id="KW-0812">Transmembrane</keyword>
<dbReference type="AlphaFoldDB" id="A0A4U1GHM4"/>
<dbReference type="Proteomes" id="UP000309594">
    <property type="component" value="Unassembled WGS sequence"/>
</dbReference>
<gene>
    <name evidence="6" type="ORF">FBD94_05205</name>
</gene>
<sequence length="128" mass="14408">METNKPFNPTPVTSDNGKTAAILSYFGIILWLIAYFALHKDKKTDFGSYHLRQTLLFAIISTVIYFALSFFLGILIATTGMFGIIYLAYIVYVGLFIIWIIGFIGVLNGEKKPMPLIGERAQTMFPEI</sequence>
<evidence type="ECO:0000256" key="1">
    <source>
        <dbReference type="ARBA" id="ARBA00004141"/>
    </source>
</evidence>
<evidence type="ECO:0000313" key="6">
    <source>
        <dbReference type="EMBL" id="TKC63747.1"/>
    </source>
</evidence>
<evidence type="ECO:0000256" key="3">
    <source>
        <dbReference type="ARBA" id="ARBA00022989"/>
    </source>
</evidence>
<evidence type="ECO:0000256" key="2">
    <source>
        <dbReference type="ARBA" id="ARBA00022692"/>
    </source>
</evidence>
<dbReference type="EMBL" id="SWDX01000002">
    <property type="protein sequence ID" value="TKC63747.1"/>
    <property type="molecule type" value="Genomic_DNA"/>
</dbReference>
<accession>A0A4U1GHM4</accession>
<evidence type="ECO:0008006" key="8">
    <source>
        <dbReference type="Google" id="ProtNLM"/>
    </source>
</evidence>
<organism evidence="6 7">
    <name type="scientific">Pedobacter hiemivivus</name>
    <dbReference type="NCBI Taxonomy" id="2530454"/>
    <lineage>
        <taxon>Bacteria</taxon>
        <taxon>Pseudomonadati</taxon>
        <taxon>Bacteroidota</taxon>
        <taxon>Sphingobacteriia</taxon>
        <taxon>Sphingobacteriales</taxon>
        <taxon>Sphingobacteriaceae</taxon>
        <taxon>Pedobacter</taxon>
    </lineage>
</organism>
<feature type="transmembrane region" description="Helical" evidence="5">
    <location>
        <begin position="20"/>
        <end position="38"/>
    </location>
</feature>
<evidence type="ECO:0000256" key="5">
    <source>
        <dbReference type="SAM" id="Phobius"/>
    </source>
</evidence>
<evidence type="ECO:0000313" key="7">
    <source>
        <dbReference type="Proteomes" id="UP000309594"/>
    </source>
</evidence>
<comment type="subcellular location">
    <subcellularLocation>
        <location evidence="1">Membrane</location>
        <topology evidence="1">Multi-pass membrane protein</topology>
    </subcellularLocation>
</comment>